<feature type="compositionally biased region" description="Basic and acidic residues" evidence="1">
    <location>
        <begin position="404"/>
        <end position="418"/>
    </location>
</feature>
<dbReference type="PANTHER" id="PTHR34098">
    <property type="entry name" value="F-BOX ONLY PROTEIN 47"/>
    <property type="match status" value="1"/>
</dbReference>
<dbReference type="InterPro" id="IPR001810">
    <property type="entry name" value="F-box_dom"/>
</dbReference>
<dbReference type="PANTHER" id="PTHR34098:SF1">
    <property type="entry name" value="F-BOX ONLY PROTEIN 47"/>
    <property type="match status" value="1"/>
</dbReference>
<feature type="domain" description="F-box" evidence="2">
    <location>
        <begin position="1"/>
        <end position="46"/>
    </location>
</feature>
<dbReference type="Proteomes" id="UP001321749">
    <property type="component" value="Unassembled WGS sequence"/>
</dbReference>
<evidence type="ECO:0000259" key="2">
    <source>
        <dbReference type="PROSITE" id="PS50181"/>
    </source>
</evidence>
<protein>
    <recommendedName>
        <fullName evidence="2">F-box domain-containing protein</fullName>
    </recommendedName>
</protein>
<feature type="compositionally biased region" description="Basic and acidic residues" evidence="1">
    <location>
        <begin position="469"/>
        <end position="479"/>
    </location>
</feature>
<reference evidence="3" key="1">
    <citation type="journal article" date="2023" name="Mol. Phylogenet. Evol.">
        <title>Genome-scale phylogeny and comparative genomics of the fungal order Sordariales.</title>
        <authorList>
            <person name="Hensen N."/>
            <person name="Bonometti L."/>
            <person name="Westerberg I."/>
            <person name="Brannstrom I.O."/>
            <person name="Guillou S."/>
            <person name="Cros-Aarteil S."/>
            <person name="Calhoun S."/>
            <person name="Haridas S."/>
            <person name="Kuo A."/>
            <person name="Mondo S."/>
            <person name="Pangilinan J."/>
            <person name="Riley R."/>
            <person name="LaButti K."/>
            <person name="Andreopoulos B."/>
            <person name="Lipzen A."/>
            <person name="Chen C."/>
            <person name="Yan M."/>
            <person name="Daum C."/>
            <person name="Ng V."/>
            <person name="Clum A."/>
            <person name="Steindorff A."/>
            <person name="Ohm R.A."/>
            <person name="Martin F."/>
            <person name="Silar P."/>
            <person name="Natvig D.O."/>
            <person name="Lalanne C."/>
            <person name="Gautier V."/>
            <person name="Ament-Velasquez S.L."/>
            <person name="Kruys A."/>
            <person name="Hutchinson M.I."/>
            <person name="Powell A.J."/>
            <person name="Barry K."/>
            <person name="Miller A.N."/>
            <person name="Grigoriev I.V."/>
            <person name="Debuchy R."/>
            <person name="Gladieux P."/>
            <person name="Hiltunen Thoren M."/>
            <person name="Johannesson H."/>
        </authorList>
    </citation>
    <scope>NUCLEOTIDE SEQUENCE</scope>
    <source>
        <strain evidence="3">PSN324</strain>
    </source>
</reference>
<comment type="caution">
    <text evidence="3">The sequence shown here is derived from an EMBL/GenBank/DDBJ whole genome shotgun (WGS) entry which is preliminary data.</text>
</comment>
<organism evidence="3 4">
    <name type="scientific">Cladorrhinum samala</name>
    <dbReference type="NCBI Taxonomy" id="585594"/>
    <lineage>
        <taxon>Eukaryota</taxon>
        <taxon>Fungi</taxon>
        <taxon>Dikarya</taxon>
        <taxon>Ascomycota</taxon>
        <taxon>Pezizomycotina</taxon>
        <taxon>Sordariomycetes</taxon>
        <taxon>Sordariomycetidae</taxon>
        <taxon>Sordariales</taxon>
        <taxon>Podosporaceae</taxon>
        <taxon>Cladorrhinum</taxon>
    </lineage>
</organism>
<dbReference type="SUPFAM" id="SSF81383">
    <property type="entry name" value="F-box domain"/>
    <property type="match status" value="1"/>
</dbReference>
<reference evidence="3" key="2">
    <citation type="submission" date="2023-06" db="EMBL/GenBank/DDBJ databases">
        <authorList>
            <consortium name="Lawrence Berkeley National Laboratory"/>
            <person name="Mondo S.J."/>
            <person name="Hensen N."/>
            <person name="Bonometti L."/>
            <person name="Westerberg I."/>
            <person name="Brannstrom I.O."/>
            <person name="Guillou S."/>
            <person name="Cros-Aarteil S."/>
            <person name="Calhoun S."/>
            <person name="Haridas S."/>
            <person name="Kuo A."/>
            <person name="Pangilinan J."/>
            <person name="Riley R."/>
            <person name="Labutti K."/>
            <person name="Andreopoulos B."/>
            <person name="Lipzen A."/>
            <person name="Chen C."/>
            <person name="Yanf M."/>
            <person name="Daum C."/>
            <person name="Ng V."/>
            <person name="Clum A."/>
            <person name="Steindorff A."/>
            <person name="Ohm R."/>
            <person name="Martin F."/>
            <person name="Silar P."/>
            <person name="Natvig D."/>
            <person name="Lalanne C."/>
            <person name="Gautier V."/>
            <person name="Ament-Velasquez S.L."/>
            <person name="Kruys A."/>
            <person name="Hutchinson M.I."/>
            <person name="Powell A.J."/>
            <person name="Barry K."/>
            <person name="Miller A.N."/>
            <person name="Grigoriev I.V."/>
            <person name="Debuchy R."/>
            <person name="Gladieux P."/>
            <person name="Thoren M.H."/>
            <person name="Johannesson H."/>
        </authorList>
    </citation>
    <scope>NUCLEOTIDE SEQUENCE</scope>
    <source>
        <strain evidence="3">PSN324</strain>
    </source>
</reference>
<keyword evidence="4" id="KW-1185">Reference proteome</keyword>
<dbReference type="InterPro" id="IPR036047">
    <property type="entry name" value="F-box-like_dom_sf"/>
</dbReference>
<evidence type="ECO:0000313" key="3">
    <source>
        <dbReference type="EMBL" id="KAK4457197.1"/>
    </source>
</evidence>
<dbReference type="AlphaFoldDB" id="A0AAV9H9H3"/>
<evidence type="ECO:0000313" key="4">
    <source>
        <dbReference type="Proteomes" id="UP001321749"/>
    </source>
</evidence>
<evidence type="ECO:0000256" key="1">
    <source>
        <dbReference type="SAM" id="MobiDB-lite"/>
    </source>
</evidence>
<dbReference type="EMBL" id="MU865129">
    <property type="protein sequence ID" value="KAK4457197.1"/>
    <property type="molecule type" value="Genomic_DNA"/>
</dbReference>
<accession>A0AAV9H9H3</accession>
<feature type="compositionally biased region" description="Polar residues" evidence="1">
    <location>
        <begin position="377"/>
        <end position="388"/>
    </location>
</feature>
<proteinExistence type="predicted"/>
<feature type="region of interest" description="Disordered" evidence="1">
    <location>
        <begin position="463"/>
        <end position="486"/>
    </location>
</feature>
<sequence>MGLAKLPYELLSFVVEDLDLVDIRSLSLVSKRFQYLTEESSMAKQILESKAPYTLEARTACQSKQYATQLRRLMKRREAVSAIMPYSVAIMAHAESWIYEGGVLCYVRDLQLRVLDVHNSANSESVVDLRALVHKAIPESRGLCSSKLRIKPLYYAHSIVSCICTLLAKSGSASWLLAFNPHTGQLITARPLESTSKIFVRNDARFLYYGTHSRYGEYDYCYWEISAFDLGAATWLDDKLDVPEVMGADHGTTICFEIFGDYFYAVSNQAALEVEEVDWVSHYICFRFPISRDGFRKYERPRRRIWRRNQVEGVIDDRWYFMRLFKDEATGQLKVVESRKEWLGGRITARRTYYTTVIGDNFGKARPGLTEDPRTRASPSDYGTTHPSSLEVDKMHPAGATKPRPRDPNTVHPGDDNEKTFMFTLGKCPMRSYHPSCQTFIDLVLVDNPAPFDPNDQLIRIRGSSRRLRSSEDYAERRANRGRLPKTGELKLQEALDHDLEDLYTEEPVVFWPPEVNPLIPDPALADLYAVLSPKGYQGSIHGTWDERTLVYATGDDRPRGLKALVMVSWDPAIRLACTSQYSDHRTSGGRQQGIGAFPPSHEGKEKDKEITGWRPSSMPDTTLRRDGSPDSTLSLEPVNESHWAAVESARYLEISRGFHFSPSTTRHA</sequence>
<dbReference type="InterPro" id="IPR038946">
    <property type="entry name" value="FBXO47"/>
</dbReference>
<dbReference type="Pfam" id="PF00646">
    <property type="entry name" value="F-box"/>
    <property type="match status" value="1"/>
</dbReference>
<gene>
    <name evidence="3" type="ORF">QBC42DRAFT_189167</name>
</gene>
<feature type="region of interest" description="Disordered" evidence="1">
    <location>
        <begin position="583"/>
        <end position="640"/>
    </location>
</feature>
<dbReference type="PROSITE" id="PS50181">
    <property type="entry name" value="FBOX"/>
    <property type="match status" value="1"/>
</dbReference>
<feature type="region of interest" description="Disordered" evidence="1">
    <location>
        <begin position="365"/>
        <end position="418"/>
    </location>
</feature>
<feature type="compositionally biased region" description="Basic and acidic residues" evidence="1">
    <location>
        <begin position="602"/>
        <end position="612"/>
    </location>
</feature>
<name>A0AAV9H9H3_9PEZI</name>